<sequence>MSKKVPNSASAPIHGGDFKRTPMRPMIAEYDPKRHGVKTELSDMVLTKYKCEKNDVPITVANGSTLPLVEKPDDDEEAALYNPFEHRKLAHPTSDLDTLIHLLKGSLGSGILAMPLAFRNAGLYFGLFATFFIGIVCTYCVHILVKCAHKLCRRTQTPSLGYADVAETAFLVGPQSIQKYARLAKATINLFLVIDLIGCCCVYIVFVGENIEPVIEKYAGNNWDLRVYMALLLPPLLIFSFVKNLKYLAPFSMVANILIAAGMGITFYYIFRDTSEFQSVPAMSEFNRLPLFFGTAIFALEGVGVVMPLENNMKTPNHFIGCPGVLNIGMFFVVGLYTTVGFFGYLRFGEETEASVTLNLPNEEIPAQCVKLMIAIAMFLTYGLQFYVPMEIIWKNMKQHFGARKSSTEYLTRAAIVIGTVCVAIAVPNLGPFMSLVGAVCLSTLGLMFPSVIELVTVWEEENGLGRFKWRLWKNIFIICFGLLGFVTGAYESLQNILAKQ</sequence>
<evidence type="ECO:0000313" key="9">
    <source>
        <dbReference type="Proteomes" id="UP001168990"/>
    </source>
</evidence>
<evidence type="ECO:0000256" key="5">
    <source>
        <dbReference type="SAM" id="MobiDB-lite"/>
    </source>
</evidence>
<evidence type="ECO:0000256" key="6">
    <source>
        <dbReference type="SAM" id="Phobius"/>
    </source>
</evidence>
<dbReference type="GO" id="GO:0015179">
    <property type="term" value="F:L-amino acid transmembrane transporter activity"/>
    <property type="evidence" value="ECO:0007669"/>
    <property type="project" value="TreeGrafter"/>
</dbReference>
<evidence type="ECO:0000256" key="4">
    <source>
        <dbReference type="ARBA" id="ARBA00023136"/>
    </source>
</evidence>
<gene>
    <name evidence="8" type="ORF">PV328_002087</name>
</gene>
<dbReference type="AlphaFoldDB" id="A0AA39KYA0"/>
<comment type="subcellular location">
    <subcellularLocation>
        <location evidence="1">Membrane</location>
        <topology evidence="1">Multi-pass membrane protein</topology>
    </subcellularLocation>
</comment>
<keyword evidence="4 6" id="KW-0472">Membrane</keyword>
<keyword evidence="3 6" id="KW-1133">Transmembrane helix</keyword>
<protein>
    <recommendedName>
        <fullName evidence="7">Amino acid transporter transmembrane domain-containing protein</fullName>
    </recommendedName>
</protein>
<keyword evidence="2 6" id="KW-0812">Transmembrane</keyword>
<feature type="transmembrane region" description="Helical" evidence="6">
    <location>
        <begin position="225"/>
        <end position="242"/>
    </location>
</feature>
<evidence type="ECO:0000313" key="8">
    <source>
        <dbReference type="EMBL" id="KAK0178106.1"/>
    </source>
</evidence>
<feature type="transmembrane region" description="Helical" evidence="6">
    <location>
        <begin position="365"/>
        <end position="389"/>
    </location>
</feature>
<comment type="caution">
    <text evidence="8">The sequence shown here is derived from an EMBL/GenBank/DDBJ whole genome shotgun (WGS) entry which is preliminary data.</text>
</comment>
<feature type="transmembrane region" description="Helical" evidence="6">
    <location>
        <begin position="254"/>
        <end position="271"/>
    </location>
</feature>
<feature type="transmembrane region" description="Helical" evidence="6">
    <location>
        <begin position="186"/>
        <end position="205"/>
    </location>
</feature>
<dbReference type="Proteomes" id="UP001168990">
    <property type="component" value="Unassembled WGS sequence"/>
</dbReference>
<dbReference type="PANTHER" id="PTHR22950">
    <property type="entry name" value="AMINO ACID TRANSPORTER"/>
    <property type="match status" value="1"/>
</dbReference>
<feature type="region of interest" description="Disordered" evidence="5">
    <location>
        <begin position="1"/>
        <end position="22"/>
    </location>
</feature>
<proteinExistence type="predicted"/>
<name>A0AA39KYA0_9HYME</name>
<feature type="transmembrane region" description="Helical" evidence="6">
    <location>
        <begin position="472"/>
        <end position="491"/>
    </location>
</feature>
<dbReference type="PANTHER" id="PTHR22950:SF460">
    <property type="entry name" value="PROTON-COUPLED AMINO ACID TRANSPORTER 4-LIKE PROTEIN"/>
    <property type="match status" value="1"/>
</dbReference>
<reference evidence="8" key="2">
    <citation type="submission" date="2023-03" db="EMBL/GenBank/DDBJ databases">
        <authorList>
            <person name="Inwood S.N."/>
            <person name="Skelly J.G."/>
            <person name="Guhlin J."/>
            <person name="Harrop T.W.R."/>
            <person name="Goldson S.G."/>
            <person name="Dearden P.K."/>
        </authorList>
    </citation>
    <scope>NUCLEOTIDE SEQUENCE</scope>
    <source>
        <strain evidence="8">Irish</strain>
        <tissue evidence="8">Whole body</tissue>
    </source>
</reference>
<feature type="transmembrane region" description="Helical" evidence="6">
    <location>
        <begin position="124"/>
        <end position="145"/>
    </location>
</feature>
<feature type="compositionally biased region" description="Polar residues" evidence="5">
    <location>
        <begin position="1"/>
        <end position="10"/>
    </location>
</feature>
<evidence type="ECO:0000256" key="3">
    <source>
        <dbReference type="ARBA" id="ARBA00022989"/>
    </source>
</evidence>
<feature type="transmembrane region" description="Helical" evidence="6">
    <location>
        <begin position="433"/>
        <end position="460"/>
    </location>
</feature>
<reference evidence="8" key="1">
    <citation type="journal article" date="2023" name="bioRxiv">
        <title>Scaffold-level genome assemblies of two parasitoid biocontrol wasps reveal the parthenogenesis mechanism and an associated novel virus.</title>
        <authorList>
            <person name="Inwood S."/>
            <person name="Skelly J."/>
            <person name="Guhlin J."/>
            <person name="Harrop T."/>
            <person name="Goldson S."/>
            <person name="Dearden P."/>
        </authorList>
    </citation>
    <scope>NUCLEOTIDE SEQUENCE</scope>
    <source>
        <strain evidence="8">Irish</strain>
        <tissue evidence="8">Whole body</tissue>
    </source>
</reference>
<dbReference type="InterPro" id="IPR013057">
    <property type="entry name" value="AA_transpt_TM"/>
</dbReference>
<dbReference type="Pfam" id="PF01490">
    <property type="entry name" value="Aa_trans"/>
    <property type="match status" value="1"/>
</dbReference>
<keyword evidence="9" id="KW-1185">Reference proteome</keyword>
<accession>A0AA39KYA0</accession>
<evidence type="ECO:0000259" key="7">
    <source>
        <dbReference type="Pfam" id="PF01490"/>
    </source>
</evidence>
<feature type="transmembrane region" description="Helical" evidence="6">
    <location>
        <begin position="321"/>
        <end position="345"/>
    </location>
</feature>
<evidence type="ECO:0000256" key="2">
    <source>
        <dbReference type="ARBA" id="ARBA00022692"/>
    </source>
</evidence>
<feature type="transmembrane region" description="Helical" evidence="6">
    <location>
        <begin position="291"/>
        <end position="309"/>
    </location>
</feature>
<dbReference type="GO" id="GO:0005774">
    <property type="term" value="C:vacuolar membrane"/>
    <property type="evidence" value="ECO:0007669"/>
    <property type="project" value="TreeGrafter"/>
</dbReference>
<dbReference type="EMBL" id="JAQQBS010000001">
    <property type="protein sequence ID" value="KAK0178106.1"/>
    <property type="molecule type" value="Genomic_DNA"/>
</dbReference>
<evidence type="ECO:0000256" key="1">
    <source>
        <dbReference type="ARBA" id="ARBA00004141"/>
    </source>
</evidence>
<feature type="domain" description="Amino acid transporter transmembrane" evidence="7">
    <location>
        <begin position="92"/>
        <end position="493"/>
    </location>
</feature>
<organism evidence="8 9">
    <name type="scientific">Microctonus aethiopoides</name>
    <dbReference type="NCBI Taxonomy" id="144406"/>
    <lineage>
        <taxon>Eukaryota</taxon>
        <taxon>Metazoa</taxon>
        <taxon>Ecdysozoa</taxon>
        <taxon>Arthropoda</taxon>
        <taxon>Hexapoda</taxon>
        <taxon>Insecta</taxon>
        <taxon>Pterygota</taxon>
        <taxon>Neoptera</taxon>
        <taxon>Endopterygota</taxon>
        <taxon>Hymenoptera</taxon>
        <taxon>Apocrita</taxon>
        <taxon>Ichneumonoidea</taxon>
        <taxon>Braconidae</taxon>
        <taxon>Euphorinae</taxon>
        <taxon>Microctonus</taxon>
    </lineage>
</organism>
<feature type="transmembrane region" description="Helical" evidence="6">
    <location>
        <begin position="410"/>
        <end position="427"/>
    </location>
</feature>